<comment type="similarity">
    <text evidence="2">Belongs to the SMC family. SMC3 subfamily.</text>
</comment>
<keyword evidence="5 9" id="KW-0175">Coiled coil</keyword>
<proteinExistence type="inferred from homology"/>
<evidence type="ECO:0000256" key="1">
    <source>
        <dbReference type="ARBA" id="ARBA00004123"/>
    </source>
</evidence>
<evidence type="ECO:0000259" key="11">
    <source>
        <dbReference type="SMART" id="SM00968"/>
    </source>
</evidence>
<dbReference type="InterPro" id="IPR003395">
    <property type="entry name" value="RecF/RecN/SMC_N"/>
</dbReference>
<evidence type="ECO:0000313" key="12">
    <source>
        <dbReference type="EMBL" id="KAF9442652.1"/>
    </source>
</evidence>
<dbReference type="InterPro" id="IPR027417">
    <property type="entry name" value="P-loop_NTPase"/>
</dbReference>
<reference evidence="12" key="1">
    <citation type="submission" date="2020-11" db="EMBL/GenBank/DDBJ databases">
        <authorList>
            <consortium name="DOE Joint Genome Institute"/>
            <person name="Ahrendt S."/>
            <person name="Riley R."/>
            <person name="Andreopoulos W."/>
            <person name="Labutti K."/>
            <person name="Pangilinan J."/>
            <person name="Ruiz-Duenas F.J."/>
            <person name="Barrasa J.M."/>
            <person name="Sanchez-Garcia M."/>
            <person name="Camarero S."/>
            <person name="Miyauchi S."/>
            <person name="Serrano A."/>
            <person name="Linde D."/>
            <person name="Babiker R."/>
            <person name="Drula E."/>
            <person name="Ayuso-Fernandez I."/>
            <person name="Pacheco R."/>
            <person name="Padilla G."/>
            <person name="Ferreira P."/>
            <person name="Barriuso J."/>
            <person name="Kellner H."/>
            <person name="Castanera R."/>
            <person name="Alfaro M."/>
            <person name="Ramirez L."/>
            <person name="Pisabarro A.G."/>
            <person name="Kuo A."/>
            <person name="Tritt A."/>
            <person name="Lipzen A."/>
            <person name="He G."/>
            <person name="Yan M."/>
            <person name="Ng V."/>
            <person name="Cullen D."/>
            <person name="Martin F."/>
            <person name="Rosso M.-N."/>
            <person name="Henrissat B."/>
            <person name="Hibbett D."/>
            <person name="Martinez A.T."/>
            <person name="Grigoriev I.V."/>
        </authorList>
    </citation>
    <scope>NUCLEOTIDE SEQUENCE</scope>
    <source>
        <strain evidence="12">MF-IS2</strain>
    </source>
</reference>
<evidence type="ECO:0000256" key="10">
    <source>
        <dbReference type="SAM" id="MobiDB-lite"/>
    </source>
</evidence>
<organism evidence="12 13">
    <name type="scientific">Macrolepiota fuliginosa MF-IS2</name>
    <dbReference type="NCBI Taxonomy" id="1400762"/>
    <lineage>
        <taxon>Eukaryota</taxon>
        <taxon>Fungi</taxon>
        <taxon>Dikarya</taxon>
        <taxon>Basidiomycota</taxon>
        <taxon>Agaricomycotina</taxon>
        <taxon>Agaricomycetes</taxon>
        <taxon>Agaricomycetidae</taxon>
        <taxon>Agaricales</taxon>
        <taxon>Agaricineae</taxon>
        <taxon>Agaricaceae</taxon>
        <taxon>Macrolepiota</taxon>
    </lineage>
</organism>
<dbReference type="EMBL" id="MU151588">
    <property type="protein sequence ID" value="KAF9442652.1"/>
    <property type="molecule type" value="Genomic_DNA"/>
</dbReference>
<dbReference type="PANTHER" id="PTHR43977">
    <property type="entry name" value="STRUCTURAL MAINTENANCE OF CHROMOSOMES PROTEIN 3"/>
    <property type="match status" value="1"/>
</dbReference>
<dbReference type="GO" id="GO:0005524">
    <property type="term" value="F:ATP binding"/>
    <property type="evidence" value="ECO:0007669"/>
    <property type="project" value="InterPro"/>
</dbReference>
<dbReference type="GO" id="GO:0051301">
    <property type="term" value="P:cell division"/>
    <property type="evidence" value="ECO:0007669"/>
    <property type="project" value="UniProtKB-KW"/>
</dbReference>
<feature type="region of interest" description="Disordered" evidence="10">
    <location>
        <begin position="893"/>
        <end position="913"/>
    </location>
</feature>
<dbReference type="InterPro" id="IPR036277">
    <property type="entry name" value="SMC_hinge_sf"/>
</dbReference>
<comment type="subcellular location">
    <subcellularLocation>
        <location evidence="1 8">Nucleus</location>
    </subcellularLocation>
</comment>
<evidence type="ECO:0000256" key="7">
    <source>
        <dbReference type="ARBA" id="ARBA00023306"/>
    </source>
</evidence>
<evidence type="ECO:0000256" key="4">
    <source>
        <dbReference type="ARBA" id="ARBA00022776"/>
    </source>
</evidence>
<feature type="coiled-coil region" evidence="9">
    <location>
        <begin position="796"/>
        <end position="830"/>
    </location>
</feature>
<dbReference type="Gene3D" id="1.20.1060.20">
    <property type="match status" value="1"/>
</dbReference>
<dbReference type="InterPro" id="IPR041741">
    <property type="entry name" value="SMC3_ABC_euk"/>
</dbReference>
<feature type="coiled-coil region" evidence="9">
    <location>
        <begin position="682"/>
        <end position="709"/>
    </location>
</feature>
<dbReference type="AlphaFoldDB" id="A0A9P5X1P4"/>
<dbReference type="GO" id="GO:0016887">
    <property type="term" value="F:ATP hydrolysis activity"/>
    <property type="evidence" value="ECO:0007669"/>
    <property type="project" value="InterPro"/>
</dbReference>
<dbReference type="Gene3D" id="3.30.70.1620">
    <property type="match status" value="1"/>
</dbReference>
<dbReference type="OrthoDB" id="431497at2759"/>
<dbReference type="GO" id="GO:0005634">
    <property type="term" value="C:nucleus"/>
    <property type="evidence" value="ECO:0007669"/>
    <property type="project" value="UniProtKB-SubCell"/>
</dbReference>
<dbReference type="SUPFAM" id="SSF75553">
    <property type="entry name" value="Smc hinge domain"/>
    <property type="match status" value="1"/>
</dbReference>
<keyword evidence="7" id="KW-0131">Cell cycle</keyword>
<dbReference type="Pfam" id="PF06470">
    <property type="entry name" value="SMC_hinge"/>
    <property type="match status" value="1"/>
</dbReference>
<evidence type="ECO:0000256" key="3">
    <source>
        <dbReference type="ARBA" id="ARBA00022618"/>
    </source>
</evidence>
<evidence type="ECO:0000256" key="6">
    <source>
        <dbReference type="ARBA" id="ARBA00023242"/>
    </source>
</evidence>
<dbReference type="PIRSF" id="PIRSF005719">
    <property type="entry name" value="SMC"/>
    <property type="match status" value="1"/>
</dbReference>
<name>A0A9P5X1P4_9AGAR</name>
<feature type="coiled-coil region" evidence="9">
    <location>
        <begin position="738"/>
        <end position="772"/>
    </location>
</feature>
<dbReference type="SUPFAM" id="SSF52540">
    <property type="entry name" value="P-loop containing nucleoside triphosphate hydrolases"/>
    <property type="match status" value="1"/>
</dbReference>
<evidence type="ECO:0000313" key="13">
    <source>
        <dbReference type="Proteomes" id="UP000807342"/>
    </source>
</evidence>
<keyword evidence="3" id="KW-0132">Cell division</keyword>
<feature type="region of interest" description="Disordered" evidence="10">
    <location>
        <begin position="251"/>
        <end position="274"/>
    </location>
</feature>
<feature type="domain" description="SMC hinge" evidence="11">
    <location>
        <begin position="523"/>
        <end position="636"/>
    </location>
</feature>
<evidence type="ECO:0000256" key="2">
    <source>
        <dbReference type="ARBA" id="ARBA00005917"/>
    </source>
</evidence>
<dbReference type="GO" id="GO:0005694">
    <property type="term" value="C:chromosome"/>
    <property type="evidence" value="ECO:0007669"/>
    <property type="project" value="InterPro"/>
</dbReference>
<dbReference type="Proteomes" id="UP000807342">
    <property type="component" value="Unassembled WGS sequence"/>
</dbReference>
<keyword evidence="4" id="KW-0498">Mitosis</keyword>
<dbReference type="FunFam" id="3.40.50.300:FF:000424">
    <property type="entry name" value="Structural maintenance of chromosomes 3"/>
    <property type="match status" value="1"/>
</dbReference>
<accession>A0A9P5X1P4</accession>
<dbReference type="InterPro" id="IPR010935">
    <property type="entry name" value="SMC_hinge"/>
</dbReference>
<sequence>MYIKTLTIQGFKSYRDQTQIEPFSPRHNVVVGRNGSGKSNFFAAIRFVLSDAYTSMSREERQALLHEGVSTTTTLSAYVEIVFDNSDNRFPTGHDEVVIRRTIGLKKDEYSLDRKSASKADVMNLLESAGFSKSNPYYIVPQGRITALTNAKDHERLALLKEVAGTKVYEQRRTESLRIMAETDAKRSKINELLDYIETRLQELEEEKEELKEFQDKDKERRCLEYALYQRELEEVTETLAEIEEERKSELHGANVRRERFNSREKEMQSLEKDISEATHSLETTNQSRQDAQNELTDFIRSRTELECLVEDLKAAGQNAGGKREELEAELYSTRREINAKETALNNIMPQWEQQRNMETSEKRRLDEASTRLSTLFAKQGRVSKFRTKAERDNYLRNEIASMSNYQAGQAAALEGAQRDLESAQRSEVELQQQIAGVQERIEEGRRRGKELSEEISTLKEQQMENMEKRKDLWREDTKLDSLVKRAADELRTAERALASMMDKDTGQGLRAVDSIAERYNLPGVYGPLYRLFEVTDPRYNIAVELTAGNSLFHVVVDTDETASRVLDVMLKEKTGRVTFMPLNRLNPHNSATPNEEDAEPLLDKLRYDPKYGKAFSQVFGKTCVCKDLTIAASYVRSHGINAITLDGDKVDRKGALTGGYHDVRRSRIEGIKSVTMWRTKYDADRKRSDEVKQAISRLEQEITTLAGRITILNGQQGQIRESRDQMTEEGTALSREKDRVKAKIVKLELDIDELEMEQHSLQTKIAGYNQELTSPLSNGLTAEEEQLIGTLGKEVDRRKKEILELSKRKNQLESQKNAIEIELKESLLRREEDLQAKLEALGDPADDGTTTADDLESRTRELRALNTSIDSLTRREVESTSSEIQELRVQLEKVQNQQSEDSRDMSKQQKTTERYLAKRQMLASRKEECNRNIRDLGVLPEEAFEKYINERLDKLVKKLHTVNEGLKKFAHVNKKAFEQYSNFTKQRDQLLKRREELDKSATSIEDLVQVLDQRKDEAIERTFKQVAKNFEEVFEKLVPAGRGRLIIQRRIDQDEEVDEDAEEAQQSTIDNYTGVSIKVSFNSKVDEGLRIQQLSGGQKSLVALATVFAIQKCDPAPFYLFDEIDANLDAQYRTAVASMIQSLASSAQFITTTFRPEMLVTADKFYGVLFNNQKVSSIRVIKREEAQEFVDQEAQAQ</sequence>
<dbReference type="CDD" id="cd03272">
    <property type="entry name" value="ABC_SMC3_euk"/>
    <property type="match status" value="1"/>
</dbReference>
<dbReference type="InterPro" id="IPR024704">
    <property type="entry name" value="SMC"/>
</dbReference>
<feature type="coiled-coil region" evidence="9">
    <location>
        <begin position="414"/>
        <end position="504"/>
    </location>
</feature>
<dbReference type="GO" id="GO:0051276">
    <property type="term" value="P:chromosome organization"/>
    <property type="evidence" value="ECO:0007669"/>
    <property type="project" value="InterPro"/>
</dbReference>
<dbReference type="Gene3D" id="3.40.50.300">
    <property type="entry name" value="P-loop containing nucleotide triphosphate hydrolases"/>
    <property type="match status" value="2"/>
</dbReference>
<dbReference type="FunFam" id="3.40.50.300:FF:000370">
    <property type="entry name" value="Structural maintenance of chromosomes 3"/>
    <property type="match status" value="1"/>
</dbReference>
<dbReference type="SMART" id="SM00968">
    <property type="entry name" value="SMC_hinge"/>
    <property type="match status" value="1"/>
</dbReference>
<comment type="caution">
    <text evidence="12">The sequence shown here is derived from an EMBL/GenBank/DDBJ whole genome shotgun (WGS) entry which is preliminary data.</text>
</comment>
<gene>
    <name evidence="12" type="ORF">P691DRAFT_798084</name>
</gene>
<evidence type="ECO:0000256" key="5">
    <source>
        <dbReference type="ARBA" id="ARBA00023054"/>
    </source>
</evidence>
<keyword evidence="13" id="KW-1185">Reference proteome</keyword>
<keyword evidence="6 8" id="KW-0539">Nucleus</keyword>
<evidence type="ECO:0000256" key="8">
    <source>
        <dbReference type="PIRNR" id="PIRNR005719"/>
    </source>
</evidence>
<feature type="compositionally biased region" description="Basic and acidic residues" evidence="10">
    <location>
        <begin position="901"/>
        <end position="913"/>
    </location>
</feature>
<evidence type="ECO:0000256" key="9">
    <source>
        <dbReference type="SAM" id="Coils"/>
    </source>
</evidence>
<protein>
    <recommendedName>
        <fullName evidence="8">Structural maintenance of chromosomes protein</fullName>
    </recommendedName>
</protein>
<dbReference type="GO" id="GO:0007059">
    <property type="term" value="P:chromosome segregation"/>
    <property type="evidence" value="ECO:0007669"/>
    <property type="project" value="UniProtKB-ARBA"/>
</dbReference>
<dbReference type="Pfam" id="PF02463">
    <property type="entry name" value="SMC_N"/>
    <property type="match status" value="1"/>
</dbReference>